<sequence length="435" mass="47108">MLQWHPNRQAKMAVYAGIEKEISADAPCGPDPDTDSDAQNFLTVAEGQLPASYRSFNRKSFESKQTLADLRAHLEKSRDLRYLILAAKYHILSDDLPGFVDAIAATNALLLAQWDYCHPTEAAGGAELRSAFLKSLDDLPTVVLPLQSATLINDKRLGALSMRSVLVGEGKLPPREGETAVDSSSIKDAFVRFEPLQHLVDLTAHLETILASLDSLRQLFIDKAGHEAAPQFEQLPDLVRTIRAYVGAIVATREPGLASAQPAEADEVRETAAAPSASAPLTPSDVASVKEASNALAAVLIYYAGKEPSSPARLLLKQAHQLVGKSFVEVMKILAPGLVDKAKIQISGTMPFALNFAQLSALAVEEGKPDETEAQARTYSVATRGEATALMRQIEIFYNNIEPSSPIPMLIEKARSLVAKDFNALLSEISRKDEK</sequence>
<name>A0A2S9QJQ4_9HYPH</name>
<proteinExistence type="predicted"/>
<accession>A0A2S9QJQ4</accession>
<dbReference type="Pfam" id="PF06812">
    <property type="entry name" value="ImpA_N"/>
    <property type="match status" value="1"/>
</dbReference>
<evidence type="ECO:0000313" key="3">
    <source>
        <dbReference type="EMBL" id="PRH89597.1"/>
    </source>
</evidence>
<dbReference type="AlphaFoldDB" id="A0A2S9QJQ4"/>
<dbReference type="PANTHER" id="PTHR37951:SF1">
    <property type="entry name" value="TYPE VI SECRETION SYSTEM COMPONENT TSSA1"/>
    <property type="match status" value="1"/>
</dbReference>
<feature type="domain" description="ImpA N-terminal" evidence="2">
    <location>
        <begin position="21"/>
        <end position="137"/>
    </location>
</feature>
<feature type="region of interest" description="Disordered" evidence="1">
    <location>
        <begin position="259"/>
        <end position="280"/>
    </location>
</feature>
<reference evidence="3 4" key="1">
    <citation type="submission" date="2018-02" db="EMBL/GenBank/DDBJ databases">
        <title>Whole genome sequencing of endophytic bacterium.</title>
        <authorList>
            <person name="Eedara R."/>
            <person name="Podile A.R."/>
        </authorList>
    </citation>
    <scope>NUCLEOTIDE SEQUENCE [LARGE SCALE GENOMIC DNA]</scope>
    <source>
        <strain evidence="3 4">RP1T</strain>
    </source>
</reference>
<evidence type="ECO:0000313" key="4">
    <source>
        <dbReference type="Proteomes" id="UP000237682"/>
    </source>
</evidence>
<dbReference type="InterPro" id="IPR017740">
    <property type="entry name" value="TssA-like"/>
</dbReference>
<gene>
    <name evidence="3" type="ORF">C5L14_03290</name>
</gene>
<evidence type="ECO:0000256" key="1">
    <source>
        <dbReference type="SAM" id="MobiDB-lite"/>
    </source>
</evidence>
<protein>
    <recommendedName>
        <fullName evidence="2">ImpA N-terminal domain-containing protein</fullName>
    </recommendedName>
</protein>
<dbReference type="Proteomes" id="UP000237682">
    <property type="component" value="Unassembled WGS sequence"/>
</dbReference>
<keyword evidence="4" id="KW-1185">Reference proteome</keyword>
<comment type="caution">
    <text evidence="3">The sequence shown here is derived from an EMBL/GenBank/DDBJ whole genome shotgun (WGS) entry which is preliminary data.</text>
</comment>
<dbReference type="PANTHER" id="PTHR37951">
    <property type="entry name" value="CYTOPLASMIC PROTEIN-RELATED"/>
    <property type="match status" value="1"/>
</dbReference>
<organism evidence="3 4">
    <name type="scientific">Labrys okinawensis</name>
    <dbReference type="NCBI Taxonomy" id="346911"/>
    <lineage>
        <taxon>Bacteria</taxon>
        <taxon>Pseudomonadati</taxon>
        <taxon>Pseudomonadota</taxon>
        <taxon>Alphaproteobacteria</taxon>
        <taxon>Hyphomicrobiales</taxon>
        <taxon>Xanthobacteraceae</taxon>
        <taxon>Labrys</taxon>
    </lineage>
</organism>
<dbReference type="InterPro" id="IPR010657">
    <property type="entry name" value="ImpA_N"/>
</dbReference>
<dbReference type="EMBL" id="PUEJ01000001">
    <property type="protein sequence ID" value="PRH89597.1"/>
    <property type="molecule type" value="Genomic_DNA"/>
</dbReference>
<evidence type="ECO:0000259" key="2">
    <source>
        <dbReference type="Pfam" id="PF06812"/>
    </source>
</evidence>